<dbReference type="AlphaFoldDB" id="A0A0P9CV49"/>
<proteinExistence type="predicted"/>
<dbReference type="SFLD" id="SFLDG01079">
    <property type="entry name" value="spore_photoproduct_lyase_like"/>
    <property type="match status" value="1"/>
</dbReference>
<evidence type="ECO:0000313" key="2">
    <source>
        <dbReference type="Proteomes" id="UP000050482"/>
    </source>
</evidence>
<dbReference type="PANTHER" id="PTHR37822">
    <property type="entry name" value="SPORE PHOTOPRODUCT LYASE-RELATED"/>
    <property type="match status" value="1"/>
</dbReference>
<dbReference type="FunFam" id="3.40.50.12110:FF:000001">
    <property type="entry name" value="Spore photoproduct lyase"/>
    <property type="match status" value="1"/>
</dbReference>
<name>A0A0P9CV49_9BACL</name>
<dbReference type="Gene3D" id="3.40.50.12110">
    <property type="match status" value="1"/>
</dbReference>
<reference evidence="1 2" key="1">
    <citation type="submission" date="2015-09" db="EMBL/GenBank/DDBJ databases">
        <title>Draft genome sequence of Alicyclobacillus ferrooxydans DSM 22381.</title>
        <authorList>
            <person name="Hemp J."/>
        </authorList>
    </citation>
    <scope>NUCLEOTIDE SEQUENCE [LARGE SCALE GENOMIC DNA]</scope>
    <source>
        <strain evidence="1 2">TC-34</strain>
    </source>
</reference>
<accession>A0A0P9CV49</accession>
<dbReference type="NCBIfam" id="TIGR04070">
    <property type="entry name" value="photo_TT_lyase"/>
    <property type="match status" value="1"/>
</dbReference>
<dbReference type="InterPro" id="IPR023897">
    <property type="entry name" value="SPL_firmicutes"/>
</dbReference>
<dbReference type="CDD" id="cd01335">
    <property type="entry name" value="Radical_SAM"/>
    <property type="match status" value="1"/>
</dbReference>
<dbReference type="EMBL" id="LJCO01000097">
    <property type="protein sequence ID" value="KPV40542.1"/>
    <property type="molecule type" value="Genomic_DNA"/>
</dbReference>
<dbReference type="STRING" id="471514.AN477_21940"/>
<dbReference type="GO" id="GO:1904047">
    <property type="term" value="F:S-adenosyl-L-methionine binding"/>
    <property type="evidence" value="ECO:0007669"/>
    <property type="project" value="InterPro"/>
</dbReference>
<evidence type="ECO:0000313" key="1">
    <source>
        <dbReference type="EMBL" id="KPV40542.1"/>
    </source>
</evidence>
<sequence length="341" mass="39416">MRVWVPDRAYFEPAAMEYSLGQEIRQRLQDMDVEILTTTSHNRITGIPGNTELQVYANSKRTLVVGVRKTLKFDSSKPSAEYAIPISTGCLGHCHYCYLQTTLGAKPYVRVYVNIEDILAQAAQYIEERKPEITRFEAACTSDPLSLEHITGNLKRLIEFMADQEYGRLRFVTKYDQVDSLLGIRHNGHTRFRFSVNADYVIKNFEPSTARLDERITAARKVALAGYPLGFIIAPIYLYDGWEEGYTTLVKRLADAIPTSVHANVSFELIQHRFTKPAKRVIEKHYPKTKLDLDETKRKMKWGRYGIYKYVYPHTEQDRIRELLGSLINTHFPEAELEYFT</sequence>
<dbReference type="PATRIC" id="fig|471514.4.peg.3958"/>
<dbReference type="GO" id="GO:0042601">
    <property type="term" value="C:endospore-forming forespore"/>
    <property type="evidence" value="ECO:0007669"/>
    <property type="project" value="InterPro"/>
</dbReference>
<dbReference type="SFLD" id="SFLDF00292">
    <property type="entry name" value="spore_photoproduct_lyase_1"/>
    <property type="match status" value="1"/>
</dbReference>
<dbReference type="OrthoDB" id="9787095at2"/>
<dbReference type="RefSeq" id="WP_054971323.1">
    <property type="nucleotide sequence ID" value="NZ_LJCO01000097.1"/>
</dbReference>
<dbReference type="Proteomes" id="UP000050482">
    <property type="component" value="Unassembled WGS sequence"/>
</dbReference>
<dbReference type="InterPro" id="IPR034560">
    <property type="entry name" value="SPL_Bacilli"/>
</dbReference>
<keyword evidence="1" id="KW-0456">Lyase</keyword>
<gene>
    <name evidence="1" type="ORF">AN477_21940</name>
</gene>
<dbReference type="Pfam" id="PF20903">
    <property type="entry name" value="SPL"/>
    <property type="match status" value="1"/>
</dbReference>
<dbReference type="Gene3D" id="3.80.30.30">
    <property type="match status" value="1"/>
</dbReference>
<dbReference type="SFLD" id="SFLDS00029">
    <property type="entry name" value="Radical_SAM"/>
    <property type="match status" value="1"/>
</dbReference>
<dbReference type="PANTHER" id="PTHR37822:SF2">
    <property type="entry name" value="SPORE PHOTOPRODUCT LYASE"/>
    <property type="match status" value="1"/>
</dbReference>
<dbReference type="InterPro" id="IPR007197">
    <property type="entry name" value="rSAM"/>
</dbReference>
<dbReference type="GO" id="GO:0051539">
    <property type="term" value="F:4 iron, 4 sulfur cluster binding"/>
    <property type="evidence" value="ECO:0007669"/>
    <property type="project" value="InterPro"/>
</dbReference>
<organism evidence="1 2">
    <name type="scientific">Alicyclobacillus ferrooxydans</name>
    <dbReference type="NCBI Taxonomy" id="471514"/>
    <lineage>
        <taxon>Bacteria</taxon>
        <taxon>Bacillati</taxon>
        <taxon>Bacillota</taxon>
        <taxon>Bacilli</taxon>
        <taxon>Bacillales</taxon>
        <taxon>Alicyclobacillaceae</taxon>
        <taxon>Alicyclobacillus</taxon>
    </lineage>
</organism>
<comment type="caution">
    <text evidence="1">The sequence shown here is derived from an EMBL/GenBank/DDBJ whole genome shotgun (WGS) entry which is preliminary data.</text>
</comment>
<keyword evidence="2" id="KW-1185">Reference proteome</keyword>
<dbReference type="GO" id="GO:0003913">
    <property type="term" value="F:DNA photolyase activity"/>
    <property type="evidence" value="ECO:0007669"/>
    <property type="project" value="InterPro"/>
</dbReference>
<dbReference type="InterPro" id="IPR049539">
    <property type="entry name" value="SPL"/>
</dbReference>
<protein>
    <submittedName>
        <fullName evidence="1">Spore photoproduct lyase</fullName>
    </submittedName>
</protein>